<dbReference type="AlphaFoldDB" id="A0A5R9IU21"/>
<feature type="domain" description="DUF6868" evidence="2">
    <location>
        <begin position="3"/>
        <end position="80"/>
    </location>
</feature>
<comment type="caution">
    <text evidence="3">The sequence shown here is derived from an EMBL/GenBank/DDBJ whole genome shotgun (WGS) entry which is preliminary data.</text>
</comment>
<evidence type="ECO:0000313" key="4">
    <source>
        <dbReference type="Proteomes" id="UP000307790"/>
    </source>
</evidence>
<dbReference type="RefSeq" id="WP_138318062.1">
    <property type="nucleotide sequence ID" value="NZ_VCBC01000001.1"/>
</dbReference>
<proteinExistence type="predicted"/>
<keyword evidence="1" id="KW-0472">Membrane</keyword>
<keyword evidence="1" id="KW-1133">Transmembrane helix</keyword>
<dbReference type="Pfam" id="PF21742">
    <property type="entry name" value="DUF6868"/>
    <property type="match status" value="1"/>
</dbReference>
<protein>
    <recommendedName>
        <fullName evidence="2">DUF6868 domain-containing protein</fullName>
    </recommendedName>
</protein>
<sequence length="81" mass="9455">MGDMQNLVCFFGWCAVINFVMLLMATLFIKFAQNWAMNIHSQMFNLDKEALPAMYFKYLGNFKIAAIIFSFTPWLALTLMR</sequence>
<keyword evidence="4" id="KW-1185">Reference proteome</keyword>
<evidence type="ECO:0000256" key="1">
    <source>
        <dbReference type="SAM" id="Phobius"/>
    </source>
</evidence>
<dbReference type="OrthoDB" id="5918912at2"/>
<reference evidence="3 4" key="1">
    <citation type="submission" date="2019-05" db="EMBL/GenBank/DDBJ databases">
        <title>Genome sequences of Thalassotalea litorea 1K03283.</title>
        <authorList>
            <person name="Zhang D."/>
        </authorList>
    </citation>
    <scope>NUCLEOTIDE SEQUENCE [LARGE SCALE GENOMIC DNA]</scope>
    <source>
        <strain evidence="3 4">MCCC 1K03283</strain>
    </source>
</reference>
<feature type="transmembrane region" description="Helical" evidence="1">
    <location>
        <begin position="62"/>
        <end position="80"/>
    </location>
</feature>
<dbReference type="EMBL" id="VCBC01000001">
    <property type="protein sequence ID" value="TLU68119.1"/>
    <property type="molecule type" value="Genomic_DNA"/>
</dbReference>
<evidence type="ECO:0000259" key="2">
    <source>
        <dbReference type="Pfam" id="PF21742"/>
    </source>
</evidence>
<feature type="transmembrane region" description="Helical" evidence="1">
    <location>
        <begin position="7"/>
        <end position="29"/>
    </location>
</feature>
<organism evidence="3 4">
    <name type="scientific">Thalassotalea litorea</name>
    <dbReference type="NCBI Taxonomy" id="2020715"/>
    <lineage>
        <taxon>Bacteria</taxon>
        <taxon>Pseudomonadati</taxon>
        <taxon>Pseudomonadota</taxon>
        <taxon>Gammaproteobacteria</taxon>
        <taxon>Alteromonadales</taxon>
        <taxon>Colwelliaceae</taxon>
        <taxon>Thalassotalea</taxon>
    </lineage>
</organism>
<dbReference type="InterPro" id="IPR049220">
    <property type="entry name" value="DUF6868"/>
</dbReference>
<keyword evidence="1" id="KW-0812">Transmembrane</keyword>
<dbReference type="Proteomes" id="UP000307790">
    <property type="component" value="Unassembled WGS sequence"/>
</dbReference>
<accession>A0A5R9IU21</accession>
<name>A0A5R9IU21_9GAMM</name>
<evidence type="ECO:0000313" key="3">
    <source>
        <dbReference type="EMBL" id="TLU68119.1"/>
    </source>
</evidence>
<gene>
    <name evidence="3" type="ORF">FE810_00440</name>
</gene>